<sequence>MGLSSKILKRLNAYGRALERILRISWNGVIFFFVILGDSFLDSSEAAAKTDASKLRTTKRNRCGQDNIKTCTTVLSKLSELERMRVELGLDDPCEEPACEVPPPARRESVPVVVYQNPSKRKVWRLHYLAVIVLLAVFFFFFFMHQQYLTCPVATSPHALSCRHHFRAWSAQD</sequence>
<dbReference type="OrthoDB" id="10067479at2759"/>
<reference evidence="2 3" key="1">
    <citation type="journal article" date="2020" name="Cell">
        <title>Large-Scale Comparative Analyses of Tick Genomes Elucidate Their Genetic Diversity and Vector Capacities.</title>
        <authorList>
            <consortium name="Tick Genome and Microbiome Consortium (TIGMIC)"/>
            <person name="Jia N."/>
            <person name="Wang J."/>
            <person name="Shi W."/>
            <person name="Du L."/>
            <person name="Sun Y."/>
            <person name="Zhan W."/>
            <person name="Jiang J.F."/>
            <person name="Wang Q."/>
            <person name="Zhang B."/>
            <person name="Ji P."/>
            <person name="Bell-Sakyi L."/>
            <person name="Cui X.M."/>
            <person name="Yuan T.T."/>
            <person name="Jiang B.G."/>
            <person name="Yang W.F."/>
            <person name="Lam T.T."/>
            <person name="Chang Q.C."/>
            <person name="Ding S.J."/>
            <person name="Wang X.J."/>
            <person name="Zhu J.G."/>
            <person name="Ruan X.D."/>
            <person name="Zhao L."/>
            <person name="Wei J.T."/>
            <person name="Ye R.Z."/>
            <person name="Que T.C."/>
            <person name="Du C.H."/>
            <person name="Zhou Y.H."/>
            <person name="Cheng J.X."/>
            <person name="Dai P.F."/>
            <person name="Guo W.B."/>
            <person name="Han X.H."/>
            <person name="Huang E.J."/>
            <person name="Li L.F."/>
            <person name="Wei W."/>
            <person name="Gao Y.C."/>
            <person name="Liu J.Z."/>
            <person name="Shao H.Z."/>
            <person name="Wang X."/>
            <person name="Wang C.C."/>
            <person name="Yang T.C."/>
            <person name="Huo Q.B."/>
            <person name="Li W."/>
            <person name="Chen H.Y."/>
            <person name="Chen S.E."/>
            <person name="Zhou L.G."/>
            <person name="Ni X.B."/>
            <person name="Tian J.H."/>
            <person name="Sheng Y."/>
            <person name="Liu T."/>
            <person name="Pan Y.S."/>
            <person name="Xia L.Y."/>
            <person name="Li J."/>
            <person name="Zhao F."/>
            <person name="Cao W.C."/>
        </authorList>
    </citation>
    <scope>NUCLEOTIDE SEQUENCE [LARGE SCALE GENOMIC DNA]</scope>
    <source>
        <strain evidence="2">HaeL-2018</strain>
    </source>
</reference>
<dbReference type="AlphaFoldDB" id="A0A9J6FGA4"/>
<gene>
    <name evidence="2" type="ORF">HPB48_017482</name>
</gene>
<keyword evidence="3" id="KW-1185">Reference proteome</keyword>
<proteinExistence type="predicted"/>
<protein>
    <submittedName>
        <fullName evidence="2">Uncharacterized protein</fullName>
    </submittedName>
</protein>
<evidence type="ECO:0000256" key="1">
    <source>
        <dbReference type="SAM" id="Phobius"/>
    </source>
</evidence>
<evidence type="ECO:0000313" key="2">
    <source>
        <dbReference type="EMBL" id="KAH9365350.1"/>
    </source>
</evidence>
<accession>A0A9J6FGA4</accession>
<keyword evidence="1" id="KW-0472">Membrane</keyword>
<keyword evidence="1" id="KW-1133">Transmembrane helix</keyword>
<feature type="transmembrane region" description="Helical" evidence="1">
    <location>
        <begin position="126"/>
        <end position="144"/>
    </location>
</feature>
<keyword evidence="1" id="KW-0812">Transmembrane</keyword>
<evidence type="ECO:0000313" key="3">
    <source>
        <dbReference type="Proteomes" id="UP000821853"/>
    </source>
</evidence>
<dbReference type="EMBL" id="JABSTR010000003">
    <property type="protein sequence ID" value="KAH9365350.1"/>
    <property type="molecule type" value="Genomic_DNA"/>
</dbReference>
<name>A0A9J6FGA4_HAELO</name>
<organism evidence="2 3">
    <name type="scientific">Haemaphysalis longicornis</name>
    <name type="common">Bush tick</name>
    <dbReference type="NCBI Taxonomy" id="44386"/>
    <lineage>
        <taxon>Eukaryota</taxon>
        <taxon>Metazoa</taxon>
        <taxon>Ecdysozoa</taxon>
        <taxon>Arthropoda</taxon>
        <taxon>Chelicerata</taxon>
        <taxon>Arachnida</taxon>
        <taxon>Acari</taxon>
        <taxon>Parasitiformes</taxon>
        <taxon>Ixodida</taxon>
        <taxon>Ixodoidea</taxon>
        <taxon>Ixodidae</taxon>
        <taxon>Haemaphysalinae</taxon>
        <taxon>Haemaphysalis</taxon>
    </lineage>
</organism>
<dbReference type="Proteomes" id="UP000821853">
    <property type="component" value="Unassembled WGS sequence"/>
</dbReference>
<comment type="caution">
    <text evidence="2">The sequence shown here is derived from an EMBL/GenBank/DDBJ whole genome shotgun (WGS) entry which is preliminary data.</text>
</comment>
<dbReference type="VEuPathDB" id="VectorBase:HLOH_050502"/>